<dbReference type="RefSeq" id="WP_102936690.1">
    <property type="nucleotide sequence ID" value="NZ_LJIW01000002.1"/>
</dbReference>
<evidence type="ECO:0000313" key="3">
    <source>
        <dbReference type="Proteomes" id="UP000236520"/>
    </source>
</evidence>
<organism evidence="2 3">
    <name type="scientific">Streptomyces malaysiensis</name>
    <dbReference type="NCBI Taxonomy" id="92644"/>
    <lineage>
        <taxon>Bacteria</taxon>
        <taxon>Bacillati</taxon>
        <taxon>Actinomycetota</taxon>
        <taxon>Actinomycetes</taxon>
        <taxon>Kitasatosporales</taxon>
        <taxon>Streptomycetaceae</taxon>
        <taxon>Streptomyces</taxon>
        <taxon>Streptomyces violaceusniger group</taxon>
    </lineage>
</organism>
<sequence>MTSDPRPAAEAAAQLMTAMTRLRARLRTESAPDDRQWAWSQLTTLSRIVKEGPATASELAQAEHVRRQSMAETLVALRTAGLVSTTKDPSDGRKTLIHATSEGRALIETIPAARVAWLGGAIEAQLRADECETLLKAAAIMNRIADIDI</sequence>
<dbReference type="Gene3D" id="1.10.287.100">
    <property type="match status" value="1"/>
</dbReference>
<dbReference type="InterPro" id="IPR052526">
    <property type="entry name" value="HTH-type_Bedaq_tolerance"/>
</dbReference>
<comment type="caution">
    <text evidence="2">The sequence shown here is derived from an EMBL/GenBank/DDBJ whole genome shotgun (WGS) entry which is preliminary data.</text>
</comment>
<dbReference type="InterPro" id="IPR036388">
    <property type="entry name" value="WH-like_DNA-bd_sf"/>
</dbReference>
<dbReference type="EMBL" id="LJIW01000002">
    <property type="protein sequence ID" value="PNG91392.1"/>
    <property type="molecule type" value="Genomic_DNA"/>
</dbReference>
<gene>
    <name evidence="2" type="ORF">SMF913_26857</name>
</gene>
<name>A0A2J7YTN0_STRMQ</name>
<dbReference type="InterPro" id="IPR036390">
    <property type="entry name" value="WH_DNA-bd_sf"/>
</dbReference>
<dbReference type="Proteomes" id="UP000236520">
    <property type="component" value="Unassembled WGS sequence"/>
</dbReference>
<dbReference type="GO" id="GO:0003700">
    <property type="term" value="F:DNA-binding transcription factor activity"/>
    <property type="evidence" value="ECO:0007669"/>
    <property type="project" value="InterPro"/>
</dbReference>
<dbReference type="PROSITE" id="PS50995">
    <property type="entry name" value="HTH_MARR_2"/>
    <property type="match status" value="1"/>
</dbReference>
<reference evidence="2 3" key="1">
    <citation type="submission" date="2015-09" db="EMBL/GenBank/DDBJ databases">
        <title>Genome sequence, genome mining and natural product profiling of a biocontrol bacterium Streptomyces malaysiensis F913.</title>
        <authorList>
            <person name="Xu Y."/>
            <person name="Wei J."/>
            <person name="Xie J."/>
            <person name="Li T."/>
            <person name="Zhou Z."/>
        </authorList>
    </citation>
    <scope>NUCLEOTIDE SEQUENCE [LARGE SCALE GENOMIC DNA]</scope>
    <source>
        <strain evidence="2 3">F913</strain>
    </source>
</reference>
<accession>A0A2J7YTN0</accession>
<dbReference type="InterPro" id="IPR000835">
    <property type="entry name" value="HTH_MarR-typ"/>
</dbReference>
<evidence type="ECO:0000259" key="1">
    <source>
        <dbReference type="PROSITE" id="PS50995"/>
    </source>
</evidence>
<feature type="domain" description="HTH marR-type" evidence="1">
    <location>
        <begin position="8"/>
        <end position="143"/>
    </location>
</feature>
<dbReference type="Gene3D" id="1.10.10.10">
    <property type="entry name" value="Winged helix-like DNA-binding domain superfamily/Winged helix DNA-binding domain"/>
    <property type="match status" value="1"/>
</dbReference>
<dbReference type="SMART" id="SM00347">
    <property type="entry name" value="HTH_MARR"/>
    <property type="match status" value="1"/>
</dbReference>
<evidence type="ECO:0000313" key="2">
    <source>
        <dbReference type="EMBL" id="PNG91392.1"/>
    </source>
</evidence>
<dbReference type="PANTHER" id="PTHR39515:SF2">
    <property type="entry name" value="HTH-TYPE TRANSCRIPTIONAL REGULATOR RV0880"/>
    <property type="match status" value="1"/>
</dbReference>
<dbReference type="Pfam" id="PF01047">
    <property type="entry name" value="MarR"/>
    <property type="match status" value="1"/>
</dbReference>
<keyword evidence="3" id="KW-1185">Reference proteome</keyword>
<proteinExistence type="predicted"/>
<dbReference type="SUPFAM" id="SSF46785">
    <property type="entry name" value="Winged helix' DNA-binding domain"/>
    <property type="match status" value="1"/>
</dbReference>
<dbReference type="PANTHER" id="PTHR39515">
    <property type="entry name" value="CONSERVED PROTEIN"/>
    <property type="match status" value="1"/>
</dbReference>
<protein>
    <recommendedName>
        <fullName evidence="1">HTH marR-type domain-containing protein</fullName>
    </recommendedName>
</protein>
<dbReference type="AlphaFoldDB" id="A0A2J7YTN0"/>